<reference evidence="3" key="1">
    <citation type="journal article" date="2019" name="Int. J. Syst. Evol. Microbiol.">
        <title>The Global Catalogue of Microorganisms (GCM) 10K type strain sequencing project: providing services to taxonomists for standard genome sequencing and annotation.</title>
        <authorList>
            <consortium name="The Broad Institute Genomics Platform"/>
            <consortium name="The Broad Institute Genome Sequencing Center for Infectious Disease"/>
            <person name="Wu L."/>
            <person name="Ma J."/>
        </authorList>
    </citation>
    <scope>NUCLEOTIDE SEQUENCE [LARGE SCALE GENOMIC DNA]</scope>
    <source>
        <strain evidence="3">JCM 17069</strain>
    </source>
</reference>
<gene>
    <name evidence="2" type="ORF">GCM10022389_14490</name>
</gene>
<protein>
    <submittedName>
        <fullName evidence="2">Glycosyltransferase family A protein</fullName>
    </submittedName>
</protein>
<dbReference type="CDD" id="cd00761">
    <property type="entry name" value="Glyco_tranf_GTA_type"/>
    <property type="match status" value="1"/>
</dbReference>
<organism evidence="2 3">
    <name type="scientific">Flavobacterium cheonanense</name>
    <dbReference type="NCBI Taxonomy" id="706183"/>
    <lineage>
        <taxon>Bacteria</taxon>
        <taxon>Pseudomonadati</taxon>
        <taxon>Bacteroidota</taxon>
        <taxon>Flavobacteriia</taxon>
        <taxon>Flavobacteriales</taxon>
        <taxon>Flavobacteriaceae</taxon>
        <taxon>Flavobacterium</taxon>
    </lineage>
</organism>
<dbReference type="Gene3D" id="3.90.550.10">
    <property type="entry name" value="Spore Coat Polysaccharide Biosynthesis Protein SpsA, Chain A"/>
    <property type="match status" value="1"/>
</dbReference>
<evidence type="ECO:0000259" key="1">
    <source>
        <dbReference type="Pfam" id="PF00535"/>
    </source>
</evidence>
<evidence type="ECO:0000313" key="3">
    <source>
        <dbReference type="Proteomes" id="UP001500367"/>
    </source>
</evidence>
<dbReference type="Proteomes" id="UP001500367">
    <property type="component" value="Unassembled WGS sequence"/>
</dbReference>
<accession>A0ABP7VMG7</accession>
<name>A0ABP7VMG7_9FLAO</name>
<dbReference type="InterPro" id="IPR001173">
    <property type="entry name" value="Glyco_trans_2-like"/>
</dbReference>
<dbReference type="SUPFAM" id="SSF53448">
    <property type="entry name" value="Nucleotide-diphospho-sugar transferases"/>
    <property type="match status" value="1"/>
</dbReference>
<feature type="domain" description="Glycosyltransferase 2-like" evidence="1">
    <location>
        <begin position="7"/>
        <end position="164"/>
    </location>
</feature>
<comment type="caution">
    <text evidence="2">The sequence shown here is derived from an EMBL/GenBank/DDBJ whole genome shotgun (WGS) entry which is preliminary data.</text>
</comment>
<dbReference type="PANTHER" id="PTHR22916:SF56">
    <property type="entry name" value="GLYCOSYL TRANSFERASE"/>
    <property type="match status" value="1"/>
</dbReference>
<dbReference type="Pfam" id="PF00535">
    <property type="entry name" value="Glycos_transf_2"/>
    <property type="match status" value="1"/>
</dbReference>
<dbReference type="EMBL" id="BAABCT010000003">
    <property type="protein sequence ID" value="GAA4070432.1"/>
    <property type="molecule type" value="Genomic_DNA"/>
</dbReference>
<dbReference type="RefSeq" id="WP_344816076.1">
    <property type="nucleotide sequence ID" value="NZ_BAABCT010000003.1"/>
</dbReference>
<keyword evidence="3" id="KW-1185">Reference proteome</keyword>
<dbReference type="InterPro" id="IPR029044">
    <property type="entry name" value="Nucleotide-diphossugar_trans"/>
</dbReference>
<dbReference type="PANTHER" id="PTHR22916">
    <property type="entry name" value="GLYCOSYLTRANSFERASE"/>
    <property type="match status" value="1"/>
</dbReference>
<proteinExistence type="predicted"/>
<sequence>MTNKEVSIVIPTFNRADYLVECIDSCLAQTQACEIIVCDHGSTDNTPEVVKKYGDKIKYVRRTLDSGVHFCWMDGILHCSNDLIHINYDDDWIKPNFIEDCVKLFDENVGFVFSNATVYYENQKEYSDNLFKLNDTSGVFPVKKFLKFSTSNMVSPGAAIFRKKQLLDNLFVGKVPFTQNEYHGVGPDILFSIMSCIEYPSYGFINEPLAIFRAHDKSITIDALSDSSKQIKIKNAYNDARVYFYLSKIIKSYNLFSLLKKIKIKK</sequence>
<evidence type="ECO:0000313" key="2">
    <source>
        <dbReference type="EMBL" id="GAA4070432.1"/>
    </source>
</evidence>